<proteinExistence type="predicted"/>
<reference evidence="1 2" key="1">
    <citation type="journal article" date="2016" name="Antonie Van Leeuwenhoek">
        <title>Dongia soli sp. nov., isolated from soil from Dokdo, Korea.</title>
        <authorList>
            <person name="Kim D.U."/>
            <person name="Lee H."/>
            <person name="Kim H."/>
            <person name="Kim S.G."/>
            <person name="Ka J.O."/>
        </authorList>
    </citation>
    <scope>NUCLEOTIDE SEQUENCE [LARGE SCALE GENOMIC DNA]</scope>
    <source>
        <strain evidence="1 2">D78</strain>
    </source>
</reference>
<organism evidence="1 2">
    <name type="scientific">Dongia soli</name>
    <dbReference type="NCBI Taxonomy" id="600628"/>
    <lineage>
        <taxon>Bacteria</taxon>
        <taxon>Pseudomonadati</taxon>
        <taxon>Pseudomonadota</taxon>
        <taxon>Alphaproteobacteria</taxon>
        <taxon>Rhodospirillales</taxon>
        <taxon>Dongiaceae</taxon>
        <taxon>Dongia</taxon>
    </lineage>
</organism>
<protein>
    <submittedName>
        <fullName evidence="1">PAS domain-containing protein</fullName>
    </submittedName>
</protein>
<evidence type="ECO:0000313" key="1">
    <source>
        <dbReference type="EMBL" id="MDY0885896.1"/>
    </source>
</evidence>
<accession>A0ABU5EI94</accession>
<dbReference type="InterPro" id="IPR009922">
    <property type="entry name" value="DUF1457"/>
</dbReference>
<gene>
    <name evidence="1" type="ORF">SMD27_23875</name>
</gene>
<dbReference type="Pfam" id="PF07310">
    <property type="entry name" value="PAS_5"/>
    <property type="match status" value="1"/>
</dbReference>
<name>A0ABU5EI94_9PROT</name>
<dbReference type="EMBL" id="JAXCLW010000018">
    <property type="protein sequence ID" value="MDY0885896.1"/>
    <property type="molecule type" value="Genomic_DNA"/>
</dbReference>
<comment type="caution">
    <text evidence="1">The sequence shown here is derived from an EMBL/GenBank/DDBJ whole genome shotgun (WGS) entry which is preliminary data.</text>
</comment>
<dbReference type="Proteomes" id="UP001279642">
    <property type="component" value="Unassembled WGS sequence"/>
</dbReference>
<sequence length="162" mass="18614">MLKRASMVGEPGGSSPVHQLYDYWLSKSRDRRIPSRADIYPEEIPQLLPYVMLHDVVRQNGFYRFKARLIGTHIVDVCGSNPTGRYIDEYMPREDYKKIYETLTGVITTKAPAHGVVPVHGEDGYFLDFEVITMPLSYDGEQVDMFFCGRRAIFRKGNSTEK</sequence>
<evidence type="ECO:0000313" key="2">
    <source>
        <dbReference type="Proteomes" id="UP001279642"/>
    </source>
</evidence>
<keyword evidence="2" id="KW-1185">Reference proteome</keyword>
<dbReference type="RefSeq" id="WP_320510972.1">
    <property type="nucleotide sequence ID" value="NZ_JAXCLW010000018.1"/>
</dbReference>